<feature type="compositionally biased region" description="Polar residues" evidence="2">
    <location>
        <begin position="470"/>
        <end position="494"/>
    </location>
</feature>
<evidence type="ECO:0000313" key="6">
    <source>
        <dbReference type="Proteomes" id="UP001498398"/>
    </source>
</evidence>
<protein>
    <submittedName>
        <fullName evidence="5">Uncharacterized protein</fullName>
    </submittedName>
</protein>
<proteinExistence type="predicted"/>
<accession>A0ABR1J5B1</accession>
<feature type="region of interest" description="Disordered" evidence="2">
    <location>
        <begin position="454"/>
        <end position="527"/>
    </location>
</feature>
<evidence type="ECO:0000313" key="5">
    <source>
        <dbReference type="EMBL" id="KAK7448511.1"/>
    </source>
</evidence>
<feature type="compositionally biased region" description="Polar residues" evidence="2">
    <location>
        <begin position="231"/>
        <end position="242"/>
    </location>
</feature>
<feature type="compositionally biased region" description="Polar residues" evidence="2">
    <location>
        <begin position="501"/>
        <end position="520"/>
    </location>
</feature>
<keyword evidence="3" id="KW-1133">Transmembrane helix</keyword>
<evidence type="ECO:0000256" key="1">
    <source>
        <dbReference type="SAM" id="Coils"/>
    </source>
</evidence>
<comment type="caution">
    <text evidence="5">The sequence shown here is derived from an EMBL/GenBank/DDBJ whole genome shotgun (WGS) entry which is preliminary data.</text>
</comment>
<keyword evidence="1" id="KW-0175">Coiled coil</keyword>
<dbReference type="Proteomes" id="UP001498398">
    <property type="component" value="Unassembled WGS sequence"/>
</dbReference>
<feature type="region of interest" description="Disordered" evidence="2">
    <location>
        <begin position="159"/>
        <end position="438"/>
    </location>
</feature>
<feature type="compositionally biased region" description="Low complexity" evidence="2">
    <location>
        <begin position="159"/>
        <end position="230"/>
    </location>
</feature>
<keyword evidence="6" id="KW-1185">Reference proteome</keyword>
<feature type="compositionally biased region" description="Low complexity" evidence="2">
    <location>
        <begin position="454"/>
        <end position="469"/>
    </location>
</feature>
<evidence type="ECO:0000256" key="4">
    <source>
        <dbReference type="SAM" id="SignalP"/>
    </source>
</evidence>
<keyword evidence="3" id="KW-0472">Membrane</keyword>
<feature type="chain" id="PRO_5045793371" evidence="4">
    <location>
        <begin position="26"/>
        <end position="707"/>
    </location>
</feature>
<feature type="transmembrane region" description="Helical" evidence="3">
    <location>
        <begin position="530"/>
        <end position="551"/>
    </location>
</feature>
<reference evidence="5 6" key="1">
    <citation type="submission" date="2024-01" db="EMBL/GenBank/DDBJ databases">
        <title>A draft genome for the cacao thread blight pathogen Marasmiellus scandens.</title>
        <authorList>
            <person name="Baruah I.K."/>
            <person name="Leung J."/>
            <person name="Bukari Y."/>
            <person name="Amoako-Attah I."/>
            <person name="Meinhardt L.W."/>
            <person name="Bailey B.A."/>
            <person name="Cohen S.P."/>
        </authorList>
    </citation>
    <scope>NUCLEOTIDE SEQUENCE [LARGE SCALE GENOMIC DNA]</scope>
    <source>
        <strain evidence="5 6">GH-19</strain>
    </source>
</reference>
<keyword evidence="4" id="KW-0732">Signal</keyword>
<feature type="signal peptide" evidence="4">
    <location>
        <begin position="1"/>
        <end position="25"/>
    </location>
</feature>
<dbReference type="EMBL" id="JBANRG010000038">
    <property type="protein sequence ID" value="KAK7448511.1"/>
    <property type="molecule type" value="Genomic_DNA"/>
</dbReference>
<sequence length="707" mass="73018">MKFRSFRVFSPFLFAFFGLLSPVCSQNAVTVVGYNFRIWSPSLVALEPVGTAQDGSETTFDFRRVYASTNGAQAATQTQTGLLVASKAGYSATVAAEPVATKNIFMNGIQEHFECVYGDPGNGQCVQNSFIIEQATTISGAGTYTGAAVTQALAVTSFSTSATPSSTNLTSSGPSTTSTTSQASSTATSRSTTQLPSSVGSDPPTTVSSTSTTSQASSSANPSPIAPSNSETSTQSINSPVNPSTDTAAPTSPSTTQLPSTSSGATVTSASHVSSSTNPSSIDTSPSHSETSTQSISSPVNSSADRAAPTPTSVSTTQPPSSVGNDPSSTGTPAQSSDGPGQPTDTSSTTKTDPPIPTTAQVPSSSINDSRVNANNRPLATDSTNTNNMPTPTQKRPDAPSDVTTECANGACTTQASESSATSRPVLAQAASPNSSPAGSIITVFVTQTVTQVPLSSSSGRGTSAQSTGLGASQTDVPAQSASGTSSTDASNASGDDLNSEPPSGVSNTSGADNTTQSATPKGPNVNKPALIGSVAASTTLIIVVAFFTWFRSRRRDKRRRRGTRDQEEILPLSSRIMRHLRRNQSEVTPYDLKYVPEPVSPESPVDDSRSSFDGTDESMSLVPASTTYTARQRRIQQEAADLRGQLSSLQSTVDSSNTGIQDMQMAMSELVAQIRALEGQLNSDYARELTDDLPPNYASLSTSDQD</sequence>
<gene>
    <name evidence="5" type="ORF">VKT23_013772</name>
</gene>
<feature type="compositionally biased region" description="Low complexity" evidence="2">
    <location>
        <begin position="343"/>
        <end position="353"/>
    </location>
</feature>
<keyword evidence="3" id="KW-0812">Transmembrane</keyword>
<feature type="region of interest" description="Disordered" evidence="2">
    <location>
        <begin position="595"/>
        <end position="620"/>
    </location>
</feature>
<feature type="compositionally biased region" description="Low complexity" evidence="2">
    <location>
        <begin position="243"/>
        <end position="298"/>
    </location>
</feature>
<feature type="compositionally biased region" description="Polar residues" evidence="2">
    <location>
        <begin position="402"/>
        <end position="423"/>
    </location>
</feature>
<feature type="compositionally biased region" description="Polar residues" evidence="2">
    <location>
        <begin position="360"/>
        <end position="394"/>
    </location>
</feature>
<evidence type="ECO:0000256" key="2">
    <source>
        <dbReference type="SAM" id="MobiDB-lite"/>
    </source>
</evidence>
<feature type="compositionally biased region" description="Polar residues" evidence="2">
    <location>
        <begin position="324"/>
        <end position="339"/>
    </location>
</feature>
<organism evidence="5 6">
    <name type="scientific">Marasmiellus scandens</name>
    <dbReference type="NCBI Taxonomy" id="2682957"/>
    <lineage>
        <taxon>Eukaryota</taxon>
        <taxon>Fungi</taxon>
        <taxon>Dikarya</taxon>
        <taxon>Basidiomycota</taxon>
        <taxon>Agaricomycotina</taxon>
        <taxon>Agaricomycetes</taxon>
        <taxon>Agaricomycetidae</taxon>
        <taxon>Agaricales</taxon>
        <taxon>Marasmiineae</taxon>
        <taxon>Omphalotaceae</taxon>
        <taxon>Marasmiellus</taxon>
    </lineage>
</organism>
<feature type="compositionally biased region" description="Low complexity" evidence="2">
    <location>
        <begin position="309"/>
        <end position="323"/>
    </location>
</feature>
<evidence type="ECO:0000256" key="3">
    <source>
        <dbReference type="SAM" id="Phobius"/>
    </source>
</evidence>
<name>A0ABR1J5B1_9AGAR</name>
<feature type="coiled-coil region" evidence="1">
    <location>
        <begin position="633"/>
        <end position="681"/>
    </location>
</feature>